<proteinExistence type="predicted"/>
<keyword evidence="2" id="KW-1185">Reference proteome</keyword>
<dbReference type="RefSeq" id="WP_244513515.1">
    <property type="nucleotide sequence ID" value="NZ_FOHE01000011.1"/>
</dbReference>
<dbReference type="Proteomes" id="UP000198618">
    <property type="component" value="Unassembled WGS sequence"/>
</dbReference>
<reference evidence="1 2" key="1">
    <citation type="submission" date="2016-10" db="EMBL/GenBank/DDBJ databases">
        <authorList>
            <person name="de Groot N.N."/>
        </authorList>
    </citation>
    <scope>NUCLEOTIDE SEQUENCE [LARGE SCALE GENOMIC DNA]</scope>
    <source>
        <strain evidence="1 2">IBRC-M 10780</strain>
    </source>
</reference>
<gene>
    <name evidence="1" type="ORF">SAMN05216389_1116</name>
</gene>
<dbReference type="AlphaFoldDB" id="A0A1I0EAK6"/>
<name>A0A1I0EAK6_9BACI</name>
<dbReference type="STRING" id="930131.SAMN05216389_1116"/>
<accession>A0A1I0EAK6</accession>
<protein>
    <submittedName>
        <fullName evidence="1">Uncharacterized protein</fullName>
    </submittedName>
</protein>
<evidence type="ECO:0000313" key="1">
    <source>
        <dbReference type="EMBL" id="SET42081.1"/>
    </source>
</evidence>
<organism evidence="1 2">
    <name type="scientific">Oceanobacillus limi</name>
    <dbReference type="NCBI Taxonomy" id="930131"/>
    <lineage>
        <taxon>Bacteria</taxon>
        <taxon>Bacillati</taxon>
        <taxon>Bacillota</taxon>
        <taxon>Bacilli</taxon>
        <taxon>Bacillales</taxon>
        <taxon>Bacillaceae</taxon>
        <taxon>Oceanobacillus</taxon>
    </lineage>
</organism>
<sequence length="106" mass="11897">MAKSYLRGHEIEQVNGEWVYVDTKEPTEETWQQRACGHCHKHATTEGHDACLGTLPGVMNACCGHGQDDEAYVQFLDTSIIRGCDSLEIMNILRKYATNNRDGGIR</sequence>
<dbReference type="EMBL" id="FOHE01000011">
    <property type="protein sequence ID" value="SET42081.1"/>
    <property type="molecule type" value="Genomic_DNA"/>
</dbReference>
<evidence type="ECO:0000313" key="2">
    <source>
        <dbReference type="Proteomes" id="UP000198618"/>
    </source>
</evidence>